<protein>
    <submittedName>
        <fullName evidence="1">Uncharacterized protein</fullName>
    </submittedName>
</protein>
<sequence>MRSQPSSHFIRSCRDNMFTQELDVLLRSIPQRSTEVEMEIDRKHFLSSYSSESILVYLNSLSLLVSDWMHTGDRRSKNAIIHFFSSKNFQLSGSGIAHLTLQEENYLHEISRHLTNIREAVRNIKFTDRHVYNQIINEAENYLLNSAWDSKAIEEKIISTIAHAHNLVCRHSSNSDEVIIHVTNINRTICIINDRCDEISSPYPITLMINHNDFSKISKNVLRKANILDFSYKLTSGSFEYLNSHDTLDWCVMKVQHAINGLELLKQSDVMSQVVQELNGCLYAIESIRFDILDASRLKWDPLRLEDVKRVRIKLANTVNNLLFRKDNESYLTSAYQAMVAADRGLRLMFYGVTQRLDLDGNISFCVSEIRKNNALYALSGNQAKTLDTVLGEENLSAILASNLQCIYRNPHSRIVVRCESRVGNGRSDITIERENKTISIIESKLLKQRSNIIKEVSSAINQLFDRYSEHLHVDMGRYLQLYAIIFCHDKNLISMDEKIFFAIREYAANNGLTYEIHETTENQVRFTYVEPRTGEMLSDKIRTITLIVCNMEVEWKSRAKDRTNIKKL</sequence>
<comment type="caution">
    <text evidence="1">The sequence shown here is derived from an EMBL/GenBank/DDBJ whole genome shotgun (WGS) entry which is preliminary data.</text>
</comment>
<evidence type="ECO:0000313" key="1">
    <source>
        <dbReference type="EMBL" id="RMM02354.1"/>
    </source>
</evidence>
<gene>
    <name evidence="1" type="ORF">ALQ86_00511</name>
</gene>
<name>A0A3M3APL7_PSEA0</name>
<organism evidence="1 2">
    <name type="scientific">Pseudomonas amygdali pv. eriobotryae</name>
    <dbReference type="NCBI Taxonomy" id="129137"/>
    <lineage>
        <taxon>Bacteria</taxon>
        <taxon>Pseudomonadati</taxon>
        <taxon>Pseudomonadota</taxon>
        <taxon>Gammaproteobacteria</taxon>
        <taxon>Pseudomonadales</taxon>
        <taxon>Pseudomonadaceae</taxon>
        <taxon>Pseudomonas</taxon>
        <taxon>Pseudomonas amygdali</taxon>
    </lineage>
</organism>
<evidence type="ECO:0000313" key="2">
    <source>
        <dbReference type="Proteomes" id="UP000272627"/>
    </source>
</evidence>
<proteinExistence type="predicted"/>
<dbReference type="Proteomes" id="UP000272627">
    <property type="component" value="Unassembled WGS sequence"/>
</dbReference>
<accession>A0A3M3APL7</accession>
<reference evidence="1 2" key="1">
    <citation type="submission" date="2018-08" db="EMBL/GenBank/DDBJ databases">
        <title>Recombination of ecologically and evolutionarily significant loci maintains genetic cohesion in the Pseudomonas syringae species complex.</title>
        <authorList>
            <person name="Dillon M."/>
            <person name="Thakur S."/>
            <person name="Almeida R.N.D."/>
            <person name="Weir B.S."/>
            <person name="Guttman D.S."/>
        </authorList>
    </citation>
    <scope>NUCLEOTIDE SEQUENCE [LARGE SCALE GENOMIC DNA]</scope>
    <source>
        <strain evidence="1 2">ICMP 8636</strain>
    </source>
</reference>
<dbReference type="AlphaFoldDB" id="A0A3M3APL7"/>
<dbReference type="EMBL" id="RBOA01000122">
    <property type="protein sequence ID" value="RMM02354.1"/>
    <property type="molecule type" value="Genomic_DNA"/>
</dbReference>